<dbReference type="InterPro" id="IPR053891">
    <property type="entry name" value="Shisa_N"/>
</dbReference>
<evidence type="ECO:0000259" key="2">
    <source>
        <dbReference type="Pfam" id="PF13908"/>
    </source>
</evidence>
<accession>A0AAJ7TKE3</accession>
<reference evidence="4" key="1">
    <citation type="submission" date="2025-08" db="UniProtKB">
        <authorList>
            <consortium name="RefSeq"/>
        </authorList>
    </citation>
    <scope>IDENTIFICATION</scope>
    <source>
        <tissue evidence="4">Sperm</tissue>
    </source>
</reference>
<evidence type="ECO:0000313" key="3">
    <source>
        <dbReference type="Proteomes" id="UP001318040"/>
    </source>
</evidence>
<protein>
    <submittedName>
        <fullName evidence="4">Protein shisa-5-like</fullName>
    </submittedName>
</protein>
<name>A0AAJ7TKE3_PETMA</name>
<dbReference type="RefSeq" id="XP_032819492.1">
    <property type="nucleotide sequence ID" value="XM_032963601.1"/>
</dbReference>
<sequence length="231" mass="24891">MYVPTFVFLPLAASDRDCSGFYTEAGEWHLGFDCPWPQHCCGDCHARYCCTTALEELHEDEQSWCNFFVISPSIIAGITLGLFLLMLILTLICCCTCSGCVLSQMRLRRRSSSCSSHCDASLYGSHAGSFSSLTRTQAQSQPSSQHAGRQLHGGYTVVPANSQLVSPAELTPSPQSETPPLVSTTFVGGFSGGLVPEGATVVHAVRAVTEYQFIVGPPPPYDESGRQGTQI</sequence>
<dbReference type="AlphaFoldDB" id="A0AAJ7TKE3"/>
<organism evidence="3 4">
    <name type="scientific">Petromyzon marinus</name>
    <name type="common">Sea lamprey</name>
    <dbReference type="NCBI Taxonomy" id="7757"/>
    <lineage>
        <taxon>Eukaryota</taxon>
        <taxon>Metazoa</taxon>
        <taxon>Chordata</taxon>
        <taxon>Craniata</taxon>
        <taxon>Vertebrata</taxon>
        <taxon>Cyclostomata</taxon>
        <taxon>Hyperoartia</taxon>
        <taxon>Petromyzontiformes</taxon>
        <taxon>Petromyzontidae</taxon>
        <taxon>Petromyzon</taxon>
    </lineage>
</organism>
<feature type="domain" description="Shisa N-terminal" evidence="2">
    <location>
        <begin position="17"/>
        <end position="66"/>
    </location>
</feature>
<proteinExistence type="predicted"/>
<keyword evidence="3" id="KW-1185">Reference proteome</keyword>
<keyword evidence="1" id="KW-0812">Transmembrane</keyword>
<feature type="transmembrane region" description="Helical" evidence="1">
    <location>
        <begin position="74"/>
        <end position="102"/>
    </location>
</feature>
<dbReference type="GeneID" id="116947631"/>
<evidence type="ECO:0000256" key="1">
    <source>
        <dbReference type="SAM" id="Phobius"/>
    </source>
</evidence>
<keyword evidence="1" id="KW-0472">Membrane</keyword>
<dbReference type="KEGG" id="pmrn:116947631"/>
<gene>
    <name evidence="4" type="primary">LOC116947631</name>
</gene>
<keyword evidence="1" id="KW-1133">Transmembrane helix</keyword>
<dbReference type="Pfam" id="PF13908">
    <property type="entry name" value="Shisa_N"/>
    <property type="match status" value="1"/>
</dbReference>
<dbReference type="Proteomes" id="UP001318040">
    <property type="component" value="Chromosome 30"/>
</dbReference>
<evidence type="ECO:0000313" key="4">
    <source>
        <dbReference type="RefSeq" id="XP_032819492.1"/>
    </source>
</evidence>